<proteinExistence type="predicted"/>
<evidence type="ECO:0000256" key="1">
    <source>
        <dbReference type="SAM" id="Coils"/>
    </source>
</evidence>
<dbReference type="EMBL" id="JALLPB020000473">
    <property type="protein sequence ID" value="KAL3808759.1"/>
    <property type="molecule type" value="Genomic_DNA"/>
</dbReference>
<feature type="coiled-coil region" evidence="1">
    <location>
        <begin position="288"/>
        <end position="322"/>
    </location>
</feature>
<protein>
    <recommendedName>
        <fullName evidence="4">Coiled-coil domain-containing protein 39</fullName>
    </recommendedName>
</protein>
<accession>A0ABD3R7A7</accession>
<evidence type="ECO:0000313" key="2">
    <source>
        <dbReference type="EMBL" id="KAL3808759.1"/>
    </source>
</evidence>
<dbReference type="AlphaFoldDB" id="A0ABD3R7A7"/>
<feature type="coiled-coil region" evidence="1">
    <location>
        <begin position="87"/>
        <end position="121"/>
    </location>
</feature>
<dbReference type="Proteomes" id="UP001530377">
    <property type="component" value="Unassembled WGS sequence"/>
</dbReference>
<keyword evidence="3" id="KW-1185">Reference proteome</keyword>
<evidence type="ECO:0000313" key="3">
    <source>
        <dbReference type="Proteomes" id="UP001530377"/>
    </source>
</evidence>
<organism evidence="2 3">
    <name type="scientific">Cyclostephanos tholiformis</name>
    <dbReference type="NCBI Taxonomy" id="382380"/>
    <lineage>
        <taxon>Eukaryota</taxon>
        <taxon>Sar</taxon>
        <taxon>Stramenopiles</taxon>
        <taxon>Ochrophyta</taxon>
        <taxon>Bacillariophyta</taxon>
        <taxon>Coscinodiscophyceae</taxon>
        <taxon>Thalassiosirophycidae</taxon>
        <taxon>Stephanodiscales</taxon>
        <taxon>Stephanodiscaceae</taxon>
        <taxon>Cyclostephanos</taxon>
    </lineage>
</organism>
<comment type="caution">
    <text evidence="2">The sequence shown here is derived from an EMBL/GenBank/DDBJ whole genome shotgun (WGS) entry which is preliminary data.</text>
</comment>
<feature type="coiled-coil region" evidence="1">
    <location>
        <begin position="173"/>
        <end position="232"/>
    </location>
</feature>
<keyword evidence="1" id="KW-0175">Coiled coil</keyword>
<evidence type="ECO:0008006" key="4">
    <source>
        <dbReference type="Google" id="ProtNLM"/>
    </source>
</evidence>
<gene>
    <name evidence="2" type="ORF">ACHAXA_010952</name>
</gene>
<reference evidence="2 3" key="1">
    <citation type="submission" date="2024-10" db="EMBL/GenBank/DDBJ databases">
        <title>Updated reference genomes for cyclostephanoid diatoms.</title>
        <authorList>
            <person name="Roberts W.R."/>
            <person name="Alverson A.J."/>
        </authorList>
    </citation>
    <scope>NUCLEOTIDE SEQUENCE [LARGE SCALE GENOMIC DNA]</scope>
    <source>
        <strain evidence="2 3">AJA228-03</strain>
    </source>
</reference>
<name>A0ABD3R7A7_9STRA</name>
<sequence>MEWERTLQMKTVELVNKAIEEETRKSTRQLELSDEKYQKMISYWKRKVSVVEGRLEHLLNNQAQFSEASNVLKSDFRRREEALKKDITEIEEGARLMEVEMDGLRRELQVKTEELDKERNEKIPEIQRLKNSCKEAMESAATNAAHLHQSRCEQAVASEKQFQDLLCREAIKLRDAEAEINRVVADNKSKQTDNESKLSTLLREVEEKDQKVKEAERRMIVLLEERSDMQKQLVDCNRIKSRTDERNNHLKALLDKAVDDVRKARLGTVDREQLDDAMSRAVDSKRTLDMLRESLQLREHELQRKNNEYIFLKQNAAKSEKMAKSLSVKLQTAKRGWETKERMMESAHCVEMQKLRNQKVMALSLADNELKAERGMRIALEREIAAAKIDNEKQRLVMRNAIEGLAKQVAGA</sequence>